<dbReference type="PANTHER" id="PTHR43206:SF1">
    <property type="entry name" value="4-AMINOBUTYRATE AMINOTRANSFERASE, MITOCHONDRIAL"/>
    <property type="match status" value="1"/>
</dbReference>
<dbReference type="Gene3D" id="3.90.1150.10">
    <property type="entry name" value="Aspartate Aminotransferase, domain 1"/>
    <property type="match status" value="1"/>
</dbReference>
<name>A0A6F9D4P2_9ASCI</name>
<dbReference type="InterPro" id="IPR015421">
    <property type="entry name" value="PyrdxlP-dep_Trfase_major"/>
</dbReference>
<evidence type="ECO:0000256" key="5">
    <source>
        <dbReference type="ARBA" id="ARBA00022679"/>
    </source>
</evidence>
<reference evidence="10" key="1">
    <citation type="submission" date="2020-04" db="EMBL/GenBank/DDBJ databases">
        <authorList>
            <person name="Neveu A P."/>
        </authorList>
    </citation>
    <scope>NUCLEOTIDE SEQUENCE</scope>
    <source>
        <tissue evidence="10">Whole embryo</tissue>
    </source>
</reference>
<keyword evidence="6 9" id="KW-0663">Pyridoxal phosphate</keyword>
<evidence type="ECO:0000256" key="2">
    <source>
        <dbReference type="ARBA" id="ARBA00008954"/>
    </source>
</evidence>
<dbReference type="EC" id="2.6.1.19" evidence="3"/>
<dbReference type="GO" id="GO:0034386">
    <property type="term" value="F:4-aminobutyrate:2-oxoglutarate transaminase activity"/>
    <property type="evidence" value="ECO:0007669"/>
    <property type="project" value="UniProtKB-EC"/>
</dbReference>
<dbReference type="Gene3D" id="3.40.640.10">
    <property type="entry name" value="Type I PLP-dependent aspartate aminotransferase-like (Major domain)"/>
    <property type="match status" value="1"/>
</dbReference>
<evidence type="ECO:0000313" key="10">
    <source>
        <dbReference type="EMBL" id="CAB3219606.1"/>
    </source>
</evidence>
<dbReference type="GO" id="GO:0009450">
    <property type="term" value="P:gamma-aminobutyric acid catabolic process"/>
    <property type="evidence" value="ECO:0007669"/>
    <property type="project" value="TreeGrafter"/>
</dbReference>
<accession>A0A6F9D4P2</accession>
<dbReference type="EMBL" id="LR782573">
    <property type="protein sequence ID" value="CAB3219606.1"/>
    <property type="molecule type" value="mRNA"/>
</dbReference>
<sequence length="502" mass="55538">MLSKMSCGVKFGDVLRRGKAISQSATKHSRFQHASAAVEPNAPSVKTEVPGPNTKNLIQETSKIQSAQAVALFCDFEKSQGNYLVDADENVLLDCFQQISSLPLGYNHPDLLETCNTAAAQSAMINRPAMAMFPNRDFPALIDKTLLKVAPRGLGQVITMACGSCSNENAFKSVFFWYMKKKRGVELPPLGDPAYESCMRNQPPGAPKLSILSFEGAFHGRTLGALSTTHSKPIHKIDVPSFDWPIAPFPRLKYPLEEFERENAAEEARCLEVAEDLVEQWKTKAPVAGLIIEPVQAEGGDFHASGDYFRKLKKMTERQGIAFICDEVQTGMAVTGRWWAHEHFEMEKSPDVVTFAKKMLTGGYYFSDEIRWDIGYRVFNTWMGDPVKLHLLEKTLKVVNRDNLVEQAGKTGKHLIGGLKQLEKLHPGVANGSRGLGTFSAIDILGEGIRDKVHKQLLQKGVLAGVCGAATMRFRPCLLFTPTHADMLVDNLDQAIRDVKKS</sequence>
<protein>
    <recommendedName>
        <fullName evidence="3">4-aminobutyrate--2-oxoglutarate transaminase</fullName>
        <ecNumber evidence="3">2.6.1.19</ecNumber>
    </recommendedName>
    <alternativeName>
        <fullName evidence="8">GABA aminotransferase</fullName>
    </alternativeName>
    <alternativeName>
        <fullName evidence="7">Gamma-amino-N-butyrate transaminase</fullName>
    </alternativeName>
</protein>
<dbReference type="PANTHER" id="PTHR43206">
    <property type="entry name" value="AMINOTRANSFERASE"/>
    <property type="match status" value="1"/>
</dbReference>
<dbReference type="Pfam" id="PF00202">
    <property type="entry name" value="Aminotran_3"/>
    <property type="match status" value="1"/>
</dbReference>
<keyword evidence="4 10" id="KW-0032">Aminotransferase</keyword>
<dbReference type="PIRSF" id="PIRSF000521">
    <property type="entry name" value="Transaminase_4ab_Lys_Orn"/>
    <property type="match status" value="1"/>
</dbReference>
<evidence type="ECO:0000256" key="6">
    <source>
        <dbReference type="ARBA" id="ARBA00022898"/>
    </source>
</evidence>
<evidence type="ECO:0000256" key="8">
    <source>
        <dbReference type="ARBA" id="ARBA00031787"/>
    </source>
</evidence>
<dbReference type="AlphaFoldDB" id="A0A6F9D4P2"/>
<dbReference type="SUPFAM" id="SSF53383">
    <property type="entry name" value="PLP-dependent transferases"/>
    <property type="match status" value="1"/>
</dbReference>
<dbReference type="GO" id="GO:0030170">
    <property type="term" value="F:pyridoxal phosphate binding"/>
    <property type="evidence" value="ECO:0007669"/>
    <property type="project" value="InterPro"/>
</dbReference>
<keyword evidence="5 10" id="KW-0808">Transferase</keyword>
<dbReference type="FunFam" id="3.40.640.10:FF:000029">
    <property type="entry name" value="4-aminobutyrate aminotransferase, mitochondrial"/>
    <property type="match status" value="1"/>
</dbReference>
<evidence type="ECO:0000256" key="3">
    <source>
        <dbReference type="ARBA" id="ARBA00012912"/>
    </source>
</evidence>
<organism evidence="10">
    <name type="scientific">Phallusia mammillata</name>
    <dbReference type="NCBI Taxonomy" id="59560"/>
    <lineage>
        <taxon>Eukaryota</taxon>
        <taxon>Metazoa</taxon>
        <taxon>Chordata</taxon>
        <taxon>Tunicata</taxon>
        <taxon>Ascidiacea</taxon>
        <taxon>Phlebobranchia</taxon>
        <taxon>Ascidiidae</taxon>
        <taxon>Phallusia</taxon>
    </lineage>
</organism>
<dbReference type="CDD" id="cd00610">
    <property type="entry name" value="OAT_like"/>
    <property type="match status" value="1"/>
</dbReference>
<gene>
    <name evidence="10" type="primary">Abat</name>
</gene>
<comment type="cofactor">
    <cofactor evidence="1">
        <name>pyridoxal 5'-phosphate</name>
        <dbReference type="ChEBI" id="CHEBI:597326"/>
    </cofactor>
</comment>
<dbReference type="InterPro" id="IPR005814">
    <property type="entry name" value="Aminotrans_3"/>
</dbReference>
<dbReference type="GO" id="GO:0005739">
    <property type="term" value="C:mitochondrion"/>
    <property type="evidence" value="ECO:0007669"/>
    <property type="project" value="TreeGrafter"/>
</dbReference>
<evidence type="ECO:0000256" key="7">
    <source>
        <dbReference type="ARBA" id="ARBA00030204"/>
    </source>
</evidence>
<evidence type="ECO:0000256" key="1">
    <source>
        <dbReference type="ARBA" id="ARBA00001933"/>
    </source>
</evidence>
<evidence type="ECO:0000256" key="4">
    <source>
        <dbReference type="ARBA" id="ARBA00022576"/>
    </source>
</evidence>
<dbReference type="InterPro" id="IPR015422">
    <property type="entry name" value="PyrdxlP-dep_Trfase_small"/>
</dbReference>
<proteinExistence type="evidence at transcript level"/>
<comment type="similarity">
    <text evidence="2 9">Belongs to the class-III pyridoxal-phosphate-dependent aminotransferase family.</text>
</comment>
<evidence type="ECO:0000256" key="9">
    <source>
        <dbReference type="RuleBase" id="RU003560"/>
    </source>
</evidence>
<dbReference type="InterPro" id="IPR015424">
    <property type="entry name" value="PyrdxlP-dep_Trfase"/>
</dbReference>